<dbReference type="VEuPathDB" id="PlasmoDB:AK88_02516"/>
<proteinExistence type="predicted"/>
<dbReference type="AlphaFoldDB" id="A0A0D9QL31"/>
<name>A0A0D9QL31_PLAFR</name>
<keyword evidence="4" id="KW-1185">Reference proteome</keyword>
<feature type="region of interest" description="Disordered" evidence="1">
    <location>
        <begin position="273"/>
        <end position="304"/>
    </location>
</feature>
<gene>
    <name evidence="3" type="ORF">AK88_02516</name>
</gene>
<evidence type="ECO:0000313" key="4">
    <source>
        <dbReference type="Proteomes" id="UP000054561"/>
    </source>
</evidence>
<feature type="domain" description="Schizont-infected cell agglutination extracellular alpha" evidence="2">
    <location>
        <begin position="30"/>
        <end position="176"/>
    </location>
</feature>
<evidence type="ECO:0000313" key="3">
    <source>
        <dbReference type="EMBL" id="KJP87760.1"/>
    </source>
</evidence>
<reference evidence="3 4" key="1">
    <citation type="submission" date="2014-03" db="EMBL/GenBank/DDBJ databases">
        <title>The Genome Sequence of Plasmodium fragile nilgiri.</title>
        <authorList>
            <consortium name="The Broad Institute Genomics Platform"/>
            <consortium name="The Broad Institute Genome Sequencing Center for Infectious Disease"/>
            <person name="Neafsey D."/>
            <person name="Duraisingh M."/>
            <person name="Young S.K."/>
            <person name="Zeng Q."/>
            <person name="Gargeya S."/>
            <person name="Abouelleil A."/>
            <person name="Alvarado L."/>
            <person name="Chapman S.B."/>
            <person name="Gainer-Dewar J."/>
            <person name="Goldberg J."/>
            <person name="Griggs A."/>
            <person name="Gujja S."/>
            <person name="Hansen M."/>
            <person name="Howarth C."/>
            <person name="Imamovic A."/>
            <person name="Larimer J."/>
            <person name="Pearson M."/>
            <person name="Poon T.W."/>
            <person name="Priest M."/>
            <person name="Roberts A."/>
            <person name="Saif S."/>
            <person name="Shea T."/>
            <person name="Sykes S."/>
            <person name="Wortman J."/>
            <person name="Nusbaum C."/>
            <person name="Birren B."/>
        </authorList>
    </citation>
    <scope>NUCLEOTIDE SEQUENCE [LARGE SCALE GENOMIC DNA]</scope>
    <source>
        <strain evidence="4">nilgiri</strain>
    </source>
</reference>
<organism evidence="3 4">
    <name type="scientific">Plasmodium fragile</name>
    <dbReference type="NCBI Taxonomy" id="5857"/>
    <lineage>
        <taxon>Eukaryota</taxon>
        <taxon>Sar</taxon>
        <taxon>Alveolata</taxon>
        <taxon>Apicomplexa</taxon>
        <taxon>Aconoidasida</taxon>
        <taxon>Haemosporida</taxon>
        <taxon>Plasmodiidae</taxon>
        <taxon>Plasmodium</taxon>
        <taxon>Plasmodium (Plasmodium)</taxon>
    </lineage>
</organism>
<dbReference type="Pfam" id="PF12887">
    <property type="entry name" value="SICA_alpha"/>
    <property type="match status" value="1"/>
</dbReference>
<sequence>MAAQFVDILAKWVIDRQMWDDKDYWRLVWYDMEQIFHKLQVNLNKVNAHNTAVCTMLFPQDQNYNTAHTLICRQMVNIYMFMNGLQQLHGVWTTDVTPGNTGEFEKWVRCIMGNVAMVELYGGNCQHVEMAKTVSTYMKTELNLFNFKDNTATCGALDYNKLIVGTKYVGLTMAEWIRGWRRTNRRGQIKTGKEKDTCTAVSGPGWKDVSVGAADAGPIVRIFEGDEAKTIHKIVEYGQNVGQDKLNELAGRIKENSDIREGLKEVMQEVEQEALKPQTDLKPATTGQPAMSDSGHDGSGNGMRMSVECTEFMISGDYMSIGK</sequence>
<evidence type="ECO:0000256" key="1">
    <source>
        <dbReference type="SAM" id="MobiDB-lite"/>
    </source>
</evidence>
<dbReference type="OMA" id="WKHENID"/>
<dbReference type="GeneID" id="24267830"/>
<dbReference type="EMBL" id="KQ001669">
    <property type="protein sequence ID" value="KJP87760.1"/>
    <property type="molecule type" value="Genomic_DNA"/>
</dbReference>
<evidence type="ECO:0000259" key="2">
    <source>
        <dbReference type="Pfam" id="PF12887"/>
    </source>
</evidence>
<accession>A0A0D9QL31</accession>
<dbReference type="InterPro" id="IPR024290">
    <property type="entry name" value="SICA_extracell_a"/>
</dbReference>
<protein>
    <recommendedName>
        <fullName evidence="2">Schizont-infected cell agglutination extracellular alpha domain-containing protein</fullName>
    </recommendedName>
</protein>
<dbReference type="RefSeq" id="XP_012335564.1">
    <property type="nucleotide sequence ID" value="XM_012480141.1"/>
</dbReference>
<dbReference type="Proteomes" id="UP000054561">
    <property type="component" value="Unassembled WGS sequence"/>
</dbReference>
<dbReference type="OrthoDB" id="10685636at2759"/>